<dbReference type="InterPro" id="IPR019734">
    <property type="entry name" value="TPR_rpt"/>
</dbReference>
<keyword evidence="1" id="KW-0802">TPR repeat</keyword>
<keyword evidence="5" id="KW-1185">Reference proteome</keyword>
<dbReference type="PANTHER" id="PTHR36761">
    <property type="entry name" value="ORF03 PROTEIN"/>
    <property type="match status" value="1"/>
</dbReference>
<dbReference type="PANTHER" id="PTHR36761:SF2">
    <property type="entry name" value="ORF03 PROTEIN"/>
    <property type="match status" value="1"/>
</dbReference>
<dbReference type="EMBL" id="JAZAQF010000021">
    <property type="protein sequence ID" value="MFG3816796.1"/>
    <property type="molecule type" value="Genomic_DNA"/>
</dbReference>
<dbReference type="Gene3D" id="1.25.40.10">
    <property type="entry name" value="Tetratricopeptide repeat domain"/>
    <property type="match status" value="1"/>
</dbReference>
<name>A0ABW7CA44_9CYAN</name>
<sequence length="206" mass="22246">MNSSLNPASGASAVETGTEPETADPKPVTDFEAMTLDRAQTLYDQGRMLFEAGRYREAIEALETGAALLPANGRLGGEMQVWLVTAYEAAGLRDAGLQLCRQLTKHPHLETRSQARRLLAILEAPVLSKRPEWLTEIPDLSSLEAADGAGFKAATGQAPSRSPRSRPMPEPKPIDPALIVHENRFLGFGLLLVLLVIAGILWLGRA</sequence>
<protein>
    <recommendedName>
        <fullName evidence="6">Tetratricopeptide repeat protein</fullName>
    </recommendedName>
</protein>
<keyword evidence="3" id="KW-0472">Membrane</keyword>
<organism evidence="4 5">
    <name type="scientific">Limnothrix redekei LRLZ20PSL1</name>
    <dbReference type="NCBI Taxonomy" id="3112953"/>
    <lineage>
        <taxon>Bacteria</taxon>
        <taxon>Bacillati</taxon>
        <taxon>Cyanobacteriota</taxon>
        <taxon>Cyanophyceae</taxon>
        <taxon>Pseudanabaenales</taxon>
        <taxon>Pseudanabaenaceae</taxon>
        <taxon>Limnothrix</taxon>
    </lineage>
</organism>
<evidence type="ECO:0000313" key="4">
    <source>
        <dbReference type="EMBL" id="MFG3816796.1"/>
    </source>
</evidence>
<evidence type="ECO:0000256" key="2">
    <source>
        <dbReference type="SAM" id="MobiDB-lite"/>
    </source>
</evidence>
<evidence type="ECO:0000256" key="3">
    <source>
        <dbReference type="SAM" id="Phobius"/>
    </source>
</evidence>
<proteinExistence type="predicted"/>
<keyword evidence="3" id="KW-0812">Transmembrane</keyword>
<dbReference type="InterPro" id="IPR011990">
    <property type="entry name" value="TPR-like_helical_dom_sf"/>
</dbReference>
<gene>
    <name evidence="4" type="ORF">VPK24_04035</name>
</gene>
<evidence type="ECO:0008006" key="6">
    <source>
        <dbReference type="Google" id="ProtNLM"/>
    </source>
</evidence>
<keyword evidence="3" id="KW-1133">Transmembrane helix</keyword>
<comment type="caution">
    <text evidence="4">The sequence shown here is derived from an EMBL/GenBank/DDBJ whole genome shotgun (WGS) entry which is preliminary data.</text>
</comment>
<dbReference type="SUPFAM" id="SSF48452">
    <property type="entry name" value="TPR-like"/>
    <property type="match status" value="1"/>
</dbReference>
<feature type="transmembrane region" description="Helical" evidence="3">
    <location>
        <begin position="185"/>
        <end position="204"/>
    </location>
</feature>
<accession>A0ABW7CA44</accession>
<feature type="region of interest" description="Disordered" evidence="2">
    <location>
        <begin position="1"/>
        <end position="29"/>
    </location>
</feature>
<dbReference type="Proteomes" id="UP001604335">
    <property type="component" value="Unassembled WGS sequence"/>
</dbReference>
<reference evidence="5" key="1">
    <citation type="journal article" date="2024" name="Algal Res.">
        <title>Biochemical, toxicological and genomic investigation of a high-biomass producing Limnothrix strain isolated from Italian shallow drinking water reservoir.</title>
        <authorList>
            <person name="Simonazzi M."/>
            <person name="Shishido T.K."/>
            <person name="Delbaje E."/>
            <person name="Wahlsten M."/>
            <person name="Fewer D.P."/>
            <person name="Sivonen K."/>
            <person name="Pezzolesi L."/>
            <person name="Pistocchi R."/>
        </authorList>
    </citation>
    <scope>NUCLEOTIDE SEQUENCE [LARGE SCALE GENOMIC DNA]</scope>
    <source>
        <strain evidence="5">LRLZ20PSL1</strain>
    </source>
</reference>
<evidence type="ECO:0000313" key="5">
    <source>
        <dbReference type="Proteomes" id="UP001604335"/>
    </source>
</evidence>
<dbReference type="RefSeq" id="WP_393010846.1">
    <property type="nucleotide sequence ID" value="NZ_JAZAQF010000021.1"/>
</dbReference>
<feature type="region of interest" description="Disordered" evidence="2">
    <location>
        <begin position="152"/>
        <end position="171"/>
    </location>
</feature>
<dbReference type="PROSITE" id="PS50005">
    <property type="entry name" value="TPR"/>
    <property type="match status" value="1"/>
</dbReference>
<feature type="repeat" description="TPR" evidence="1">
    <location>
        <begin position="39"/>
        <end position="72"/>
    </location>
</feature>
<evidence type="ECO:0000256" key="1">
    <source>
        <dbReference type="PROSITE-ProRule" id="PRU00339"/>
    </source>
</evidence>